<dbReference type="Proteomes" id="UP000235116">
    <property type="component" value="Chromosome"/>
</dbReference>
<evidence type="ECO:0000313" key="2">
    <source>
        <dbReference type="Proteomes" id="UP000235116"/>
    </source>
</evidence>
<dbReference type="KEGG" id="kak:Kalk_15920"/>
<reference evidence="2" key="1">
    <citation type="submission" date="2017-08" db="EMBL/GenBank/DDBJ databases">
        <title>Direct submision.</title>
        <authorList>
            <person name="Kim S.-J."/>
            <person name="Rhee S.-K."/>
        </authorList>
    </citation>
    <scope>NUCLEOTIDE SEQUENCE [LARGE SCALE GENOMIC DNA]</scope>
    <source>
        <strain evidence="2">GI5</strain>
    </source>
</reference>
<proteinExistence type="predicted"/>
<protein>
    <submittedName>
        <fullName evidence="1">Uncharacterized protein</fullName>
    </submittedName>
</protein>
<gene>
    <name evidence="1" type="ORF">Kalk_15920</name>
</gene>
<dbReference type="OrthoDB" id="9848589at2"/>
<sequence>MYDEALFTCVMEKLPQPEESKWEPFQVVRHFIDGESDVLSEGCYYACRSSIDRYYRYLSRQEATYSVYWRNETSFEVHENRMSNCA</sequence>
<dbReference type="AlphaFoldDB" id="A0A2K9LNG8"/>
<name>A0A2K9LNG8_9GAMM</name>
<evidence type="ECO:0000313" key="1">
    <source>
        <dbReference type="EMBL" id="AUM13823.1"/>
    </source>
</evidence>
<accession>A0A2K9LNG8</accession>
<organism evidence="1 2">
    <name type="scientific">Ketobacter alkanivorans</name>
    <dbReference type="NCBI Taxonomy" id="1917421"/>
    <lineage>
        <taxon>Bacteria</taxon>
        <taxon>Pseudomonadati</taxon>
        <taxon>Pseudomonadota</taxon>
        <taxon>Gammaproteobacteria</taxon>
        <taxon>Pseudomonadales</taxon>
        <taxon>Ketobacteraceae</taxon>
        <taxon>Ketobacter</taxon>
    </lineage>
</organism>
<dbReference type="RefSeq" id="WP_101895198.1">
    <property type="nucleotide sequence ID" value="NZ_CP022684.1"/>
</dbReference>
<dbReference type="EMBL" id="CP022684">
    <property type="protein sequence ID" value="AUM13823.1"/>
    <property type="molecule type" value="Genomic_DNA"/>
</dbReference>
<keyword evidence="2" id="KW-1185">Reference proteome</keyword>